<dbReference type="AlphaFoldDB" id="A0A2V3ZWT7"/>
<dbReference type="PANTHER" id="PTHR38471:SF2">
    <property type="entry name" value="FOUR HELIX BUNDLE PROTEIN"/>
    <property type="match status" value="1"/>
</dbReference>
<proteinExistence type="predicted"/>
<dbReference type="PANTHER" id="PTHR38471">
    <property type="entry name" value="FOUR HELIX BUNDLE PROTEIN"/>
    <property type="match status" value="1"/>
</dbReference>
<name>A0A2V3ZWT7_9BACT</name>
<accession>A0A2V3ZWT7</accession>
<comment type="caution">
    <text evidence="1">The sequence shown here is derived from an EMBL/GenBank/DDBJ whole genome shotgun (WGS) entry which is preliminary data.</text>
</comment>
<evidence type="ECO:0000313" key="2">
    <source>
        <dbReference type="Proteomes" id="UP000248079"/>
    </source>
</evidence>
<dbReference type="RefSeq" id="WP_110361244.1">
    <property type="nucleotide sequence ID" value="NZ_QFLI01000005.1"/>
</dbReference>
<dbReference type="PIRSF" id="PIRSF035652">
    <property type="entry name" value="CHP02436"/>
    <property type="match status" value="1"/>
</dbReference>
<gene>
    <name evidence="1" type="ORF">DF185_13350</name>
</gene>
<sequence>MKNNIILEKSYAFAVRIVKLNQFLTQEKKEFVLSKQILRSGTSIGANVEEAVGGISKKEFRAKMSIAYKESRETDYWLRLLKDTEIIEEKLFNSLYEENKELLKILYKIIKSSEN</sequence>
<dbReference type="EMBL" id="QFLI01000005">
    <property type="protein sequence ID" value="PXY00878.1"/>
    <property type="molecule type" value="Genomic_DNA"/>
</dbReference>
<protein>
    <submittedName>
        <fullName evidence="1">Four helix bundle protein</fullName>
    </submittedName>
</protein>
<organism evidence="1 2">
    <name type="scientific">Marinifilum breve</name>
    <dbReference type="NCBI Taxonomy" id="2184082"/>
    <lineage>
        <taxon>Bacteria</taxon>
        <taxon>Pseudomonadati</taxon>
        <taxon>Bacteroidota</taxon>
        <taxon>Bacteroidia</taxon>
        <taxon>Marinilabiliales</taxon>
        <taxon>Marinifilaceae</taxon>
    </lineage>
</organism>
<dbReference type="InterPro" id="IPR012657">
    <property type="entry name" value="23S_rRNA-intervening_sequence"/>
</dbReference>
<dbReference type="OrthoDB" id="285993at2"/>
<dbReference type="NCBIfam" id="TIGR02436">
    <property type="entry name" value="four helix bundle protein"/>
    <property type="match status" value="1"/>
</dbReference>
<dbReference type="SUPFAM" id="SSF158446">
    <property type="entry name" value="IVS-encoded protein-like"/>
    <property type="match status" value="1"/>
</dbReference>
<dbReference type="Gene3D" id="1.20.1440.60">
    <property type="entry name" value="23S rRNA-intervening sequence"/>
    <property type="match status" value="1"/>
</dbReference>
<dbReference type="InterPro" id="IPR036583">
    <property type="entry name" value="23S_rRNA_IVS_sf"/>
</dbReference>
<evidence type="ECO:0000313" key="1">
    <source>
        <dbReference type="EMBL" id="PXY00878.1"/>
    </source>
</evidence>
<reference evidence="1 2" key="1">
    <citation type="submission" date="2018-05" db="EMBL/GenBank/DDBJ databases">
        <title>Marinifilum breve JC075T sp. nov., a marine bacterium isolated from Yongle Blue Hole in the South China Sea.</title>
        <authorList>
            <person name="Fu T."/>
        </authorList>
    </citation>
    <scope>NUCLEOTIDE SEQUENCE [LARGE SCALE GENOMIC DNA]</scope>
    <source>
        <strain evidence="1 2">JC075</strain>
    </source>
</reference>
<dbReference type="Proteomes" id="UP000248079">
    <property type="component" value="Unassembled WGS sequence"/>
</dbReference>
<keyword evidence="2" id="KW-1185">Reference proteome</keyword>
<dbReference type="Pfam" id="PF05635">
    <property type="entry name" value="23S_rRNA_IVP"/>
    <property type="match status" value="1"/>
</dbReference>